<feature type="domain" description="DUF7277" evidence="1">
    <location>
        <begin position="34"/>
        <end position="95"/>
    </location>
</feature>
<protein>
    <recommendedName>
        <fullName evidence="1">DUF7277 domain-containing protein</fullName>
    </recommendedName>
</protein>
<evidence type="ECO:0000313" key="2">
    <source>
        <dbReference type="EMBL" id="PKK63311.1"/>
    </source>
</evidence>
<reference evidence="2 3" key="1">
    <citation type="submission" date="2016-04" db="EMBL/GenBank/DDBJ databases">
        <title>Genome analyses suggest a sexual origin of heterokaryosis in a supposedly ancient asexual fungus.</title>
        <authorList>
            <person name="Ropars J."/>
            <person name="Sedzielewska K."/>
            <person name="Noel J."/>
            <person name="Charron P."/>
            <person name="Farinelli L."/>
            <person name="Marton T."/>
            <person name="Kruger M."/>
            <person name="Pelin A."/>
            <person name="Brachmann A."/>
            <person name="Corradi N."/>
        </authorList>
    </citation>
    <scope>NUCLEOTIDE SEQUENCE [LARGE SCALE GENOMIC DNA]</scope>
    <source>
        <strain evidence="2 3">C2</strain>
    </source>
</reference>
<comment type="caution">
    <text evidence="2">The sequence shown here is derived from an EMBL/GenBank/DDBJ whole genome shotgun (WGS) entry which is preliminary data.</text>
</comment>
<proteinExistence type="predicted"/>
<evidence type="ECO:0000259" key="1">
    <source>
        <dbReference type="Pfam" id="PF23942"/>
    </source>
</evidence>
<sequence>MSNPQILADKCKKILTILNNIAKNEDNTSLIDYPVLIGSHAAKWHISSFREPNDWDLVATPSQTTLFIDKVEESIATFKKIELIHYPGGGLKLVG</sequence>
<gene>
    <name evidence="2" type="ORF">RhiirC2_789100</name>
</gene>
<accession>A0A2N1MNU9</accession>
<dbReference type="VEuPathDB" id="FungiDB:FUN_020855"/>
<dbReference type="EMBL" id="LLXL01001680">
    <property type="protein sequence ID" value="PKK63311.1"/>
    <property type="molecule type" value="Genomic_DNA"/>
</dbReference>
<organism evidence="2 3">
    <name type="scientific">Rhizophagus irregularis</name>
    <dbReference type="NCBI Taxonomy" id="588596"/>
    <lineage>
        <taxon>Eukaryota</taxon>
        <taxon>Fungi</taxon>
        <taxon>Fungi incertae sedis</taxon>
        <taxon>Mucoromycota</taxon>
        <taxon>Glomeromycotina</taxon>
        <taxon>Glomeromycetes</taxon>
        <taxon>Glomerales</taxon>
        <taxon>Glomeraceae</taxon>
        <taxon>Rhizophagus</taxon>
    </lineage>
</organism>
<dbReference type="VEuPathDB" id="FungiDB:RhiirA1_418549"/>
<evidence type="ECO:0000313" key="3">
    <source>
        <dbReference type="Proteomes" id="UP000233469"/>
    </source>
</evidence>
<dbReference type="Pfam" id="PF23942">
    <property type="entry name" value="DUF7277"/>
    <property type="match status" value="1"/>
</dbReference>
<dbReference type="Proteomes" id="UP000233469">
    <property type="component" value="Unassembled WGS sequence"/>
</dbReference>
<dbReference type="AlphaFoldDB" id="A0A2N1MNU9"/>
<name>A0A2N1MNU9_9GLOM</name>
<dbReference type="InterPro" id="IPR055701">
    <property type="entry name" value="DUF7277"/>
</dbReference>
<feature type="non-terminal residue" evidence="2">
    <location>
        <position position="95"/>
    </location>
</feature>
<reference evidence="2 3" key="2">
    <citation type="submission" date="2017-10" db="EMBL/GenBank/DDBJ databases">
        <title>Extensive intraspecific genome diversity in a model arbuscular mycorrhizal fungus.</title>
        <authorList>
            <person name="Chen E.C.H."/>
            <person name="Morin E."/>
            <person name="Baudet D."/>
            <person name="Noel J."/>
            <person name="Ndikumana S."/>
            <person name="Charron P."/>
            <person name="St-Onge C."/>
            <person name="Giorgi J."/>
            <person name="Grigoriev I.V."/>
            <person name="Roux C."/>
            <person name="Martin F.M."/>
            <person name="Corradi N."/>
        </authorList>
    </citation>
    <scope>NUCLEOTIDE SEQUENCE [LARGE SCALE GENOMIC DNA]</scope>
    <source>
        <strain evidence="2 3">C2</strain>
    </source>
</reference>